<dbReference type="SUPFAM" id="SSF56059">
    <property type="entry name" value="Glutathione synthetase ATP-binding domain-like"/>
    <property type="match status" value="1"/>
</dbReference>
<evidence type="ECO:0000256" key="5">
    <source>
        <dbReference type="ARBA" id="ARBA00022840"/>
    </source>
</evidence>
<dbReference type="AlphaFoldDB" id="A0A520S3L6"/>
<accession>A0A520S3L6</accession>
<name>A0A520S3L6_9GAMM</name>
<evidence type="ECO:0000256" key="7">
    <source>
        <dbReference type="PROSITE-ProRule" id="PRU00409"/>
    </source>
</evidence>
<dbReference type="Pfam" id="PF02786">
    <property type="entry name" value="CPSase_L_D2"/>
    <property type="match status" value="1"/>
</dbReference>
<dbReference type="InterPro" id="IPR051602">
    <property type="entry name" value="ACC_Biotin_Carboxylase"/>
</dbReference>
<feature type="domain" description="Biotin carboxylation" evidence="9">
    <location>
        <begin position="1"/>
        <end position="439"/>
    </location>
</feature>
<evidence type="ECO:0000256" key="6">
    <source>
        <dbReference type="ARBA" id="ARBA00048600"/>
    </source>
</evidence>
<dbReference type="SMART" id="SM00878">
    <property type="entry name" value="Biotin_carb_C"/>
    <property type="match status" value="1"/>
</dbReference>
<dbReference type="FunFam" id="3.30.1490.20:FF:000003">
    <property type="entry name" value="acetyl-CoA carboxylase isoform X1"/>
    <property type="match status" value="1"/>
</dbReference>
<dbReference type="InterPro" id="IPR011764">
    <property type="entry name" value="Biotin_carboxylation_dom"/>
</dbReference>
<dbReference type="GO" id="GO:0005524">
    <property type="term" value="F:ATP binding"/>
    <property type="evidence" value="ECO:0007669"/>
    <property type="project" value="UniProtKB-UniRule"/>
</dbReference>
<keyword evidence="5 7" id="KW-0067">ATP-binding</keyword>
<evidence type="ECO:0000259" key="9">
    <source>
        <dbReference type="PROSITE" id="PS50979"/>
    </source>
</evidence>
<dbReference type="GO" id="GO:0046872">
    <property type="term" value="F:metal ion binding"/>
    <property type="evidence" value="ECO:0007669"/>
    <property type="project" value="InterPro"/>
</dbReference>
<dbReference type="EMBL" id="SHAG01000005">
    <property type="protein sequence ID" value="RZO77070.1"/>
    <property type="molecule type" value="Genomic_DNA"/>
</dbReference>
<dbReference type="GO" id="GO:0004075">
    <property type="term" value="F:biotin carboxylase activity"/>
    <property type="evidence" value="ECO:0007669"/>
    <property type="project" value="UniProtKB-EC"/>
</dbReference>
<comment type="catalytic activity">
    <reaction evidence="6">
        <text>N(6)-biotinyl-L-lysyl-[protein] + hydrogencarbonate + ATP = N(6)-carboxybiotinyl-L-lysyl-[protein] + ADP + phosphate + H(+)</text>
        <dbReference type="Rhea" id="RHEA:13501"/>
        <dbReference type="Rhea" id="RHEA-COMP:10505"/>
        <dbReference type="Rhea" id="RHEA-COMP:10506"/>
        <dbReference type="ChEBI" id="CHEBI:15378"/>
        <dbReference type="ChEBI" id="CHEBI:17544"/>
        <dbReference type="ChEBI" id="CHEBI:30616"/>
        <dbReference type="ChEBI" id="CHEBI:43474"/>
        <dbReference type="ChEBI" id="CHEBI:83144"/>
        <dbReference type="ChEBI" id="CHEBI:83145"/>
        <dbReference type="ChEBI" id="CHEBI:456216"/>
        <dbReference type="EC" id="6.3.4.14"/>
    </reaction>
</comment>
<evidence type="ECO:0000256" key="1">
    <source>
        <dbReference type="ARBA" id="ARBA00003761"/>
    </source>
</evidence>
<keyword evidence="4 7" id="KW-0547">Nucleotide-binding</keyword>
<dbReference type="PANTHER" id="PTHR48095:SF2">
    <property type="entry name" value="BIOTIN CARBOXYLASE, CHLOROPLASTIC"/>
    <property type="match status" value="1"/>
</dbReference>
<keyword evidence="3" id="KW-0436">Ligase</keyword>
<proteinExistence type="predicted"/>
<dbReference type="PROSITE" id="PS50975">
    <property type="entry name" value="ATP_GRASP"/>
    <property type="match status" value="1"/>
</dbReference>
<organism evidence="10">
    <name type="scientific">OM182 bacterium</name>
    <dbReference type="NCBI Taxonomy" id="2510334"/>
    <lineage>
        <taxon>Bacteria</taxon>
        <taxon>Pseudomonadati</taxon>
        <taxon>Pseudomonadota</taxon>
        <taxon>Gammaproteobacteria</taxon>
        <taxon>OMG group</taxon>
        <taxon>OM182 clade</taxon>
    </lineage>
</organism>
<dbReference type="InterPro" id="IPR011761">
    <property type="entry name" value="ATP-grasp"/>
</dbReference>
<evidence type="ECO:0000256" key="4">
    <source>
        <dbReference type="ARBA" id="ARBA00022741"/>
    </source>
</evidence>
<dbReference type="InterPro" id="IPR005479">
    <property type="entry name" value="CPAse_ATP-bd"/>
</dbReference>
<dbReference type="InterPro" id="IPR005482">
    <property type="entry name" value="Biotin_COase_C"/>
</dbReference>
<dbReference type="PANTHER" id="PTHR48095">
    <property type="entry name" value="PYRUVATE CARBOXYLASE SUBUNIT A"/>
    <property type="match status" value="1"/>
</dbReference>
<evidence type="ECO:0000256" key="3">
    <source>
        <dbReference type="ARBA" id="ARBA00022598"/>
    </source>
</evidence>
<evidence type="ECO:0000259" key="8">
    <source>
        <dbReference type="PROSITE" id="PS50975"/>
    </source>
</evidence>
<dbReference type="InterPro" id="IPR016185">
    <property type="entry name" value="PreATP-grasp_dom_sf"/>
</dbReference>
<feature type="domain" description="ATP-grasp" evidence="8">
    <location>
        <begin position="116"/>
        <end position="312"/>
    </location>
</feature>
<dbReference type="Gene3D" id="3.30.470.20">
    <property type="entry name" value="ATP-grasp fold, B domain"/>
    <property type="match status" value="1"/>
</dbReference>
<comment type="function">
    <text evidence="1">This protein is a component of the acetyl coenzyme A carboxylase complex; first, biotin carboxylase catalyzes the carboxylation of the carrier protein and then the transcarboxylase transfers the carboxyl group to form malonyl-CoA.</text>
</comment>
<dbReference type="Proteomes" id="UP000316199">
    <property type="component" value="Unassembled WGS sequence"/>
</dbReference>
<dbReference type="SUPFAM" id="SSF52440">
    <property type="entry name" value="PreATP-grasp domain"/>
    <property type="match status" value="1"/>
</dbReference>
<dbReference type="Pfam" id="PF00289">
    <property type="entry name" value="Biotin_carb_N"/>
    <property type="match status" value="1"/>
</dbReference>
<dbReference type="InterPro" id="IPR005481">
    <property type="entry name" value="BC-like_N"/>
</dbReference>
<protein>
    <recommendedName>
        <fullName evidence="2">biotin carboxylase</fullName>
        <ecNumber evidence="2">6.3.4.14</ecNumber>
    </recommendedName>
</protein>
<dbReference type="InterPro" id="IPR011054">
    <property type="entry name" value="Rudment_hybrid_motif"/>
</dbReference>
<evidence type="ECO:0000256" key="2">
    <source>
        <dbReference type="ARBA" id="ARBA00013263"/>
    </source>
</evidence>
<sequence>MMQKVLIANRGEIALRVQRTCRELGIKTVGAYAAVDKDLLHLRHTDEIFCVSENDYLCAQDLVSAAKISGCDAIHPGYGFLAENQEFCQMTEDEGLIFIGPTPLQIAEMGDKIKARHTFRKLGLNPVPGSEVEVSDPNVAMGIARDLGFPVVVKAALGGGGKGIRVVKNESELVGAVISAKAEAKGFFGDDSVYLEKFLDDARHIEVQIFGDGLGNVIHFGTRECSIQRRQQKLIEEAPASGLTNEETENICSLTVGAVAELRYRNAGTLEFLYQDGEFYFVEMNTRIQVEHPVSELISGRDLVELQLMIADNNSLPFYQDSISFQGCAMECRVNAEDKDYHPCPGLVSTVIFPGGSGVRVDSHLYGGYVVPHQFDSLIAKLIAWDLSRSGSIKKMDRMLEELKISGISTNKDRLLEVIRNKSFLDGVFNTQFLTRLFE</sequence>
<dbReference type="Pfam" id="PF02785">
    <property type="entry name" value="Biotin_carb_C"/>
    <property type="match status" value="1"/>
</dbReference>
<gene>
    <name evidence="10" type="ORF">EVA68_02335</name>
</gene>
<reference evidence="10" key="1">
    <citation type="submission" date="2019-02" db="EMBL/GenBank/DDBJ databases">
        <title>Prokaryotic population dynamics and viral predation in marine succession experiment using metagenomics: the confinement effect.</title>
        <authorList>
            <person name="Haro-Moreno J.M."/>
            <person name="Rodriguez-Valera F."/>
            <person name="Lopez-Perez M."/>
        </authorList>
    </citation>
    <scope>NUCLEOTIDE SEQUENCE [LARGE SCALE GENOMIC DNA]</scope>
    <source>
        <strain evidence="10">MED-G157</strain>
    </source>
</reference>
<dbReference type="EC" id="6.3.4.14" evidence="2"/>
<dbReference type="PROSITE" id="PS50979">
    <property type="entry name" value="BC"/>
    <property type="match status" value="1"/>
</dbReference>
<dbReference type="SUPFAM" id="SSF51246">
    <property type="entry name" value="Rudiment single hybrid motif"/>
    <property type="match status" value="1"/>
</dbReference>
<evidence type="ECO:0000313" key="10">
    <source>
        <dbReference type="EMBL" id="RZO77070.1"/>
    </source>
</evidence>
<dbReference type="PROSITE" id="PS00866">
    <property type="entry name" value="CPSASE_1"/>
    <property type="match status" value="1"/>
</dbReference>
<comment type="caution">
    <text evidence="10">The sequence shown here is derived from an EMBL/GenBank/DDBJ whole genome shotgun (WGS) entry which is preliminary data.</text>
</comment>